<comment type="caution">
    <text evidence="1">The sequence shown here is derived from an EMBL/GenBank/DDBJ whole genome shotgun (WGS) entry which is preliminary data.</text>
</comment>
<keyword evidence="2" id="KW-1185">Reference proteome</keyword>
<dbReference type="InterPro" id="IPR046500">
    <property type="entry name" value="DUF6678"/>
</dbReference>
<sequence>MDKLIVIQSLIERTCCKIRLKSCDEDLPTEWRGGSGLPVPGYIEVSGPERIADVEWIEFDPIVITHIGRLVPPKVTVVIDDIIQGLKEEEIDYQVVKGIIRISGKELQ</sequence>
<organism evidence="1 2">
    <name type="scientific">Hymenobacter guriensis</name>
    <dbReference type="NCBI Taxonomy" id="2793065"/>
    <lineage>
        <taxon>Bacteria</taxon>
        <taxon>Pseudomonadati</taxon>
        <taxon>Bacteroidota</taxon>
        <taxon>Cytophagia</taxon>
        <taxon>Cytophagales</taxon>
        <taxon>Hymenobacteraceae</taxon>
        <taxon>Hymenobacter</taxon>
    </lineage>
</organism>
<gene>
    <name evidence="1" type="ORF">I5L79_02920</name>
</gene>
<reference evidence="1 2" key="1">
    <citation type="submission" date="2020-11" db="EMBL/GenBank/DDBJ databases">
        <title>Hymenobacter sp.</title>
        <authorList>
            <person name="Kim M.K."/>
        </authorList>
    </citation>
    <scope>NUCLEOTIDE SEQUENCE [LARGE SCALE GENOMIC DNA]</scope>
    <source>
        <strain evidence="1 2">BT594</strain>
    </source>
</reference>
<dbReference type="RefSeq" id="WP_196953509.1">
    <property type="nucleotide sequence ID" value="NZ_JADWYK010000001.1"/>
</dbReference>
<proteinExistence type="predicted"/>
<dbReference type="EMBL" id="JADWYK010000001">
    <property type="protein sequence ID" value="MBG8552478.1"/>
    <property type="molecule type" value="Genomic_DNA"/>
</dbReference>
<dbReference type="Proteomes" id="UP000601099">
    <property type="component" value="Unassembled WGS sequence"/>
</dbReference>
<evidence type="ECO:0000313" key="1">
    <source>
        <dbReference type="EMBL" id="MBG8552478.1"/>
    </source>
</evidence>
<name>A0ABS0KYQ1_9BACT</name>
<protein>
    <submittedName>
        <fullName evidence="1">Uncharacterized protein</fullName>
    </submittedName>
</protein>
<dbReference type="Pfam" id="PF20383">
    <property type="entry name" value="DUF6678"/>
    <property type="match status" value="1"/>
</dbReference>
<accession>A0ABS0KYQ1</accession>
<evidence type="ECO:0000313" key="2">
    <source>
        <dbReference type="Proteomes" id="UP000601099"/>
    </source>
</evidence>